<sequence>MQIREMISATQQSNATLFTELGNAFADGMDKLAHLNMEAARTILDTTREFSQQALSTQGPSEWLTLHNAFIAPAAGQIQDYNRRLLELAAATQATFARCTQAQVEEYGERTRALLKDFAKSAPQGSEPIVAAIDSAITAANQLYGSLQQTGQQAVEVAQTQIDIATATATKSAKQVVEPVVQATKR</sequence>
<dbReference type="AlphaFoldDB" id="A0A9X1RPW9"/>
<protein>
    <submittedName>
        <fullName evidence="2">TIGR01841 family phasin</fullName>
    </submittedName>
</protein>
<dbReference type="EMBL" id="JAKLJA010000013">
    <property type="protein sequence ID" value="MCG5075105.1"/>
    <property type="molecule type" value="Genomic_DNA"/>
</dbReference>
<evidence type="ECO:0000313" key="3">
    <source>
        <dbReference type="Proteomes" id="UP001139308"/>
    </source>
</evidence>
<keyword evidence="3" id="KW-1185">Reference proteome</keyword>
<gene>
    <name evidence="2" type="primary">phaP</name>
    <name evidence="2" type="ORF">L5014_17330</name>
</gene>
<organism evidence="2 3">
    <name type="scientific">Paraburkholderia tagetis</name>
    <dbReference type="NCBI Taxonomy" id="2913261"/>
    <lineage>
        <taxon>Bacteria</taxon>
        <taxon>Pseudomonadati</taxon>
        <taxon>Pseudomonadota</taxon>
        <taxon>Betaproteobacteria</taxon>
        <taxon>Burkholderiales</taxon>
        <taxon>Burkholderiaceae</taxon>
        <taxon>Paraburkholderia</taxon>
    </lineage>
</organism>
<dbReference type="InterPro" id="IPR018968">
    <property type="entry name" value="Phasin"/>
</dbReference>
<evidence type="ECO:0000259" key="1">
    <source>
        <dbReference type="Pfam" id="PF09361"/>
    </source>
</evidence>
<dbReference type="NCBIfam" id="TIGR01841">
    <property type="entry name" value="phasin"/>
    <property type="match status" value="1"/>
</dbReference>
<proteinExistence type="predicted"/>
<dbReference type="RefSeq" id="WP_238464961.1">
    <property type="nucleotide sequence ID" value="NZ_JAKLJA010000013.1"/>
</dbReference>
<dbReference type="InterPro" id="IPR010127">
    <property type="entry name" value="Phasin_subfam-1"/>
</dbReference>
<accession>A0A9X1RPW9</accession>
<dbReference type="Pfam" id="PF09361">
    <property type="entry name" value="Phasin_2"/>
    <property type="match status" value="1"/>
</dbReference>
<dbReference type="Proteomes" id="UP001139308">
    <property type="component" value="Unassembled WGS sequence"/>
</dbReference>
<evidence type="ECO:0000313" key="2">
    <source>
        <dbReference type="EMBL" id="MCG5075105.1"/>
    </source>
</evidence>
<comment type="caution">
    <text evidence="2">The sequence shown here is derived from an EMBL/GenBank/DDBJ whole genome shotgun (WGS) entry which is preliminary data.</text>
</comment>
<feature type="domain" description="Phasin" evidence="1">
    <location>
        <begin position="7"/>
        <end position="104"/>
    </location>
</feature>
<reference evidence="2" key="1">
    <citation type="submission" date="2022-01" db="EMBL/GenBank/DDBJ databases">
        <title>Genome sequence and assembly of Parabukholderia sp. RG36.</title>
        <authorList>
            <person name="Chhetri G."/>
        </authorList>
    </citation>
    <scope>NUCLEOTIDE SEQUENCE</scope>
    <source>
        <strain evidence="2">RG36</strain>
    </source>
</reference>
<name>A0A9X1RPW9_9BURK</name>